<reference evidence="2 3" key="1">
    <citation type="submission" date="2020-11" db="EMBL/GenBank/DDBJ databases">
        <title>Kaistella gelatinilytica sp. nov., a flavobacterium isolated from Antarctic Soil.</title>
        <authorList>
            <person name="Li J."/>
        </authorList>
    </citation>
    <scope>NUCLEOTIDE SEQUENCE [LARGE SCALE GENOMIC DNA]</scope>
    <source>
        <strain evidence="2 3">G5-32</strain>
    </source>
</reference>
<organism evidence="2 3">
    <name type="scientific">Kaistella gelatinilytica</name>
    <dbReference type="NCBI Taxonomy" id="2787636"/>
    <lineage>
        <taxon>Bacteria</taxon>
        <taxon>Pseudomonadati</taxon>
        <taxon>Bacteroidota</taxon>
        <taxon>Flavobacteriia</taxon>
        <taxon>Flavobacteriales</taxon>
        <taxon>Weeksellaceae</taxon>
        <taxon>Chryseobacterium group</taxon>
        <taxon>Kaistella</taxon>
    </lineage>
</organism>
<protein>
    <recommendedName>
        <fullName evidence="4">Carboxypeptidase-like protein</fullName>
    </recommendedName>
</protein>
<dbReference type="SUPFAM" id="SSF49464">
    <property type="entry name" value="Carboxypeptidase regulatory domain-like"/>
    <property type="match status" value="1"/>
</dbReference>
<sequence length="265" mass="29841">MKTKLLFLFFFVSSISAFSQEYIFGKVSSEFGNDLQEVTILNVRTDEKAFTDKHGNYMIAAKSFDELRFVKSGYDRNSVKVSSQNYSQPLNISLLKTPYLIPEVELAFHATGNLRKDIKNLESPKRVVALNSSMRSYMKSPLTEVFPKLSTPSAFAAPNYNAGQVNILGIASALSGLLGKVKNPAPTTASYAETQDFYRWIKNTLDLSFYTARGFDEEEIDRFLIYADASYSLAKKYRKTLDVSSISSDMKMAYSEYIKTHKIGS</sequence>
<dbReference type="InterPro" id="IPR008969">
    <property type="entry name" value="CarboxyPept-like_regulatory"/>
</dbReference>
<dbReference type="RefSeq" id="WP_196080192.1">
    <property type="nucleotide sequence ID" value="NZ_JADPVI010000003.1"/>
</dbReference>
<accession>A0ABS0FDF0</accession>
<evidence type="ECO:0000313" key="3">
    <source>
        <dbReference type="Proteomes" id="UP000660070"/>
    </source>
</evidence>
<proteinExistence type="predicted"/>
<evidence type="ECO:0008006" key="4">
    <source>
        <dbReference type="Google" id="ProtNLM"/>
    </source>
</evidence>
<feature type="signal peptide" evidence="1">
    <location>
        <begin position="1"/>
        <end position="19"/>
    </location>
</feature>
<feature type="chain" id="PRO_5046030233" description="Carboxypeptidase-like protein" evidence="1">
    <location>
        <begin position="20"/>
        <end position="265"/>
    </location>
</feature>
<evidence type="ECO:0000256" key="1">
    <source>
        <dbReference type="SAM" id="SignalP"/>
    </source>
</evidence>
<dbReference type="EMBL" id="JADPVI010000003">
    <property type="protein sequence ID" value="MBF8457702.1"/>
    <property type="molecule type" value="Genomic_DNA"/>
</dbReference>
<dbReference type="Proteomes" id="UP000660070">
    <property type="component" value="Unassembled WGS sequence"/>
</dbReference>
<keyword evidence="3" id="KW-1185">Reference proteome</keyword>
<gene>
    <name evidence="2" type="ORF">IV494_10975</name>
</gene>
<evidence type="ECO:0000313" key="2">
    <source>
        <dbReference type="EMBL" id="MBF8457702.1"/>
    </source>
</evidence>
<name>A0ABS0FDF0_9FLAO</name>
<keyword evidence="1" id="KW-0732">Signal</keyword>
<comment type="caution">
    <text evidence="2">The sequence shown here is derived from an EMBL/GenBank/DDBJ whole genome shotgun (WGS) entry which is preliminary data.</text>
</comment>